<sequence>MTVVAGSRAVRAAGLLLAAALLVPTAAACGAEVQGHAARQAADTTNLDVGNYPTKRRVIGHAKTLKQARTRESQRLADFVALPSEADPAYTDDALGLSQHVVLNRHGMGKLVINDTFNDVAKDLVAGWQNAMSTAADPNGNARTLSLAVLEFPSAKIAADVGPTLENDDFTYNVDNVPVDLVKHPEGKAHWRPAISSIGSWTVHDRYVVFIKVVDDTAAPDLPALVSFTDTMLDTQLPLLDTFVPTPADQIMNIDMDPDGLLGRTLPSNPEIPLRADVDGIYTGRGAASGMQSAGLNFLKTGDVDLVAFGDGGVFRSRTSKGALALWQDEQPSTHLKPTQRMAEAPKGLSANVECFTDLTDKGDPIMNLCYLQVDRYTAEAAAKNLQDLHQKIAAQYVLLTDR</sequence>
<dbReference type="RefSeq" id="WP_153338884.1">
    <property type="nucleotide sequence ID" value="NZ_WEGI01000001.1"/>
</dbReference>
<proteinExistence type="predicted"/>
<dbReference type="Proteomes" id="UP000431401">
    <property type="component" value="Unassembled WGS sequence"/>
</dbReference>
<dbReference type="Pfam" id="PF24092">
    <property type="entry name" value="DUF7373_C"/>
    <property type="match status" value="1"/>
</dbReference>
<gene>
    <name evidence="4" type="ORF">NRB56_06110</name>
</gene>
<accession>A0A7K0DHC7</accession>
<organism evidence="4 5">
    <name type="scientific">Nocardia aurantia</name>
    <dbReference type="NCBI Taxonomy" id="2585199"/>
    <lineage>
        <taxon>Bacteria</taxon>
        <taxon>Bacillati</taxon>
        <taxon>Actinomycetota</taxon>
        <taxon>Actinomycetes</taxon>
        <taxon>Mycobacteriales</taxon>
        <taxon>Nocardiaceae</taxon>
        <taxon>Nocardia</taxon>
    </lineage>
</organism>
<dbReference type="InterPro" id="IPR055797">
    <property type="entry name" value="DUF7373"/>
</dbReference>
<feature type="domain" description="DUF7373" evidence="3">
    <location>
        <begin position="261"/>
        <end position="402"/>
    </location>
</feature>
<protein>
    <submittedName>
        <fullName evidence="4">Uncharacterized protein</fullName>
    </submittedName>
</protein>
<keyword evidence="5" id="KW-1185">Reference proteome</keyword>
<keyword evidence="1" id="KW-0732">Signal</keyword>
<dbReference type="EMBL" id="WEGI01000001">
    <property type="protein sequence ID" value="MQY25057.1"/>
    <property type="molecule type" value="Genomic_DNA"/>
</dbReference>
<evidence type="ECO:0000259" key="2">
    <source>
        <dbReference type="Pfam" id="PF24088"/>
    </source>
</evidence>
<evidence type="ECO:0000256" key="1">
    <source>
        <dbReference type="SAM" id="SignalP"/>
    </source>
</evidence>
<evidence type="ECO:0000259" key="3">
    <source>
        <dbReference type="Pfam" id="PF24092"/>
    </source>
</evidence>
<dbReference type="AlphaFoldDB" id="A0A7K0DHC7"/>
<comment type="caution">
    <text evidence="4">The sequence shown here is derived from an EMBL/GenBank/DDBJ whole genome shotgun (WGS) entry which is preliminary data.</text>
</comment>
<reference evidence="4 5" key="1">
    <citation type="submission" date="2019-10" db="EMBL/GenBank/DDBJ databases">
        <title>Nocardia macrotermitis sp. nov. and Nocardia aurantia sp. nov., isolated from the gut of fungus growing-termite Macrotermes natalensis.</title>
        <authorList>
            <person name="Benndorf R."/>
            <person name="Schwitalla J."/>
            <person name="Martin K."/>
            <person name="De Beer W."/>
            <person name="Kaster A.-K."/>
            <person name="Vollmers J."/>
            <person name="Poulsen M."/>
            <person name="Beemelmanns C."/>
        </authorList>
    </citation>
    <scope>NUCLEOTIDE SEQUENCE [LARGE SCALE GENOMIC DNA]</scope>
    <source>
        <strain evidence="4 5">RB56</strain>
    </source>
</reference>
<feature type="signal peptide" evidence="1">
    <location>
        <begin position="1"/>
        <end position="30"/>
    </location>
</feature>
<evidence type="ECO:0000313" key="5">
    <source>
        <dbReference type="Proteomes" id="UP000431401"/>
    </source>
</evidence>
<feature type="chain" id="PRO_5038591786" evidence="1">
    <location>
        <begin position="31"/>
        <end position="403"/>
    </location>
</feature>
<dbReference type="Pfam" id="PF24088">
    <property type="entry name" value="DUF7373"/>
    <property type="match status" value="1"/>
</dbReference>
<evidence type="ECO:0000313" key="4">
    <source>
        <dbReference type="EMBL" id="MQY25057.1"/>
    </source>
</evidence>
<name>A0A7K0DHC7_9NOCA</name>
<dbReference type="InterPro" id="IPR056463">
    <property type="entry name" value="DUF7373_C"/>
</dbReference>
<dbReference type="OrthoDB" id="4398318at2"/>
<feature type="domain" description="DUF7373" evidence="2">
    <location>
        <begin position="60"/>
        <end position="255"/>
    </location>
</feature>